<accession>A0A258HKX4</accession>
<dbReference type="InterPro" id="IPR036663">
    <property type="entry name" value="Fumarylacetoacetase_C_sf"/>
</dbReference>
<dbReference type="GO" id="GO:0046872">
    <property type="term" value="F:metal ion binding"/>
    <property type="evidence" value="ECO:0007669"/>
    <property type="project" value="UniProtKB-KW"/>
</dbReference>
<evidence type="ECO:0000259" key="3">
    <source>
        <dbReference type="Pfam" id="PF01557"/>
    </source>
</evidence>
<comment type="similarity">
    <text evidence="1">Belongs to the FAH family.</text>
</comment>
<dbReference type="PANTHER" id="PTHR42796">
    <property type="entry name" value="FUMARYLACETOACETATE HYDROLASE DOMAIN-CONTAINING PROTEIN 2A-RELATED"/>
    <property type="match status" value="1"/>
</dbReference>
<keyword evidence="4" id="KW-0378">Hydrolase</keyword>
<dbReference type="Gene3D" id="3.90.850.10">
    <property type="entry name" value="Fumarylacetoacetase-like, C-terminal domain"/>
    <property type="match status" value="1"/>
</dbReference>
<dbReference type="AlphaFoldDB" id="A0A258HKX4"/>
<evidence type="ECO:0000256" key="1">
    <source>
        <dbReference type="ARBA" id="ARBA00010211"/>
    </source>
</evidence>
<reference evidence="4 5" key="1">
    <citation type="submission" date="2017-03" db="EMBL/GenBank/DDBJ databases">
        <title>Lifting the veil on microbial sulfur biogeochemistry in mining wastewaters.</title>
        <authorList>
            <person name="Kantor R.S."/>
            <person name="Colenbrander Nelson T."/>
            <person name="Marshall S."/>
            <person name="Bennett D."/>
            <person name="Apte S."/>
            <person name="Camacho D."/>
            <person name="Thomas B.C."/>
            <person name="Warren L.A."/>
            <person name="Banfield J.F."/>
        </authorList>
    </citation>
    <scope>NUCLEOTIDE SEQUENCE [LARGE SCALE GENOMIC DNA]</scope>
    <source>
        <strain evidence="4">32-68-21</strain>
    </source>
</reference>
<keyword evidence="2" id="KW-0479">Metal-binding</keyword>
<dbReference type="GO" id="GO:0044281">
    <property type="term" value="P:small molecule metabolic process"/>
    <property type="evidence" value="ECO:0007669"/>
    <property type="project" value="UniProtKB-ARBA"/>
</dbReference>
<dbReference type="GO" id="GO:0016787">
    <property type="term" value="F:hydrolase activity"/>
    <property type="evidence" value="ECO:0007669"/>
    <property type="project" value="UniProtKB-KW"/>
</dbReference>
<sequence length="280" mass="29457">MKLARCTDGGAPFWAMVDPETDTAQPIVGSMADWGPAVTRGEGEAALTFGGPALTLSTLRLLAPCENTSKVVIAGANYSKHLVEFGVAAPSQPIAFLKAYGALIGANDPIRYPPLTDQLDYECELVVVIGDDAIDLNDPLTSVLGYTAGNDVSARDLQRSGPPGIGMDLYAAKSQDRATPVGPWIVTRDEFPPGSPVLKLSTTINGEVRQNGTTADMTWDVVELIRFVQQRVSFGVGDLLFTGTPEGVGQGSGRYLNPGDVVEVVLEGVGTLRNVIGPKG</sequence>
<comment type="caution">
    <text evidence="4">The sequence shown here is derived from an EMBL/GenBank/DDBJ whole genome shotgun (WGS) entry which is preliminary data.</text>
</comment>
<dbReference type="InterPro" id="IPR011234">
    <property type="entry name" value="Fumarylacetoacetase-like_C"/>
</dbReference>
<name>A0A258HKX4_9CAUL</name>
<dbReference type="Proteomes" id="UP000216147">
    <property type="component" value="Unassembled WGS sequence"/>
</dbReference>
<evidence type="ECO:0000313" key="4">
    <source>
        <dbReference type="EMBL" id="OYX57630.1"/>
    </source>
</evidence>
<evidence type="ECO:0000256" key="2">
    <source>
        <dbReference type="ARBA" id="ARBA00022723"/>
    </source>
</evidence>
<evidence type="ECO:0000313" key="5">
    <source>
        <dbReference type="Proteomes" id="UP000216147"/>
    </source>
</evidence>
<proteinExistence type="inferred from homology"/>
<organism evidence="4 5">
    <name type="scientific">Brevundimonas subvibrioides</name>
    <dbReference type="NCBI Taxonomy" id="74313"/>
    <lineage>
        <taxon>Bacteria</taxon>
        <taxon>Pseudomonadati</taxon>
        <taxon>Pseudomonadota</taxon>
        <taxon>Alphaproteobacteria</taxon>
        <taxon>Caulobacterales</taxon>
        <taxon>Caulobacteraceae</taxon>
        <taxon>Brevundimonas</taxon>
    </lineage>
</organism>
<feature type="domain" description="Fumarylacetoacetase-like C-terminal" evidence="3">
    <location>
        <begin position="70"/>
        <end position="276"/>
    </location>
</feature>
<dbReference type="Pfam" id="PF01557">
    <property type="entry name" value="FAA_hydrolase"/>
    <property type="match status" value="1"/>
</dbReference>
<dbReference type="PANTHER" id="PTHR42796:SF4">
    <property type="entry name" value="FUMARYLACETOACETATE HYDROLASE DOMAIN-CONTAINING PROTEIN 2A"/>
    <property type="match status" value="1"/>
</dbReference>
<dbReference type="SUPFAM" id="SSF56529">
    <property type="entry name" value="FAH"/>
    <property type="match status" value="1"/>
</dbReference>
<gene>
    <name evidence="4" type="ORF">B7Y86_05720</name>
</gene>
<protein>
    <submittedName>
        <fullName evidence="4">Hydrolase</fullName>
    </submittedName>
</protein>
<dbReference type="EMBL" id="NCEQ01000005">
    <property type="protein sequence ID" value="OYX57630.1"/>
    <property type="molecule type" value="Genomic_DNA"/>
</dbReference>
<dbReference type="InterPro" id="IPR051121">
    <property type="entry name" value="FAH"/>
</dbReference>